<dbReference type="Gene3D" id="1.10.260.40">
    <property type="entry name" value="lambda repressor-like DNA-binding domains"/>
    <property type="match status" value="1"/>
</dbReference>
<dbReference type="PROSITE" id="PS50943">
    <property type="entry name" value="HTH_CROC1"/>
    <property type="match status" value="1"/>
</dbReference>
<keyword evidence="1" id="KW-0175">Coiled coil</keyword>
<gene>
    <name evidence="3" type="ORF">LX64_02806</name>
</gene>
<accession>A0A327QHB3</accession>
<dbReference type="RefSeq" id="WP_111598257.1">
    <property type="nucleotide sequence ID" value="NZ_QLLL01000005.1"/>
</dbReference>
<dbReference type="AlphaFoldDB" id="A0A327QHB3"/>
<dbReference type="SMART" id="SM00530">
    <property type="entry name" value="HTH_XRE"/>
    <property type="match status" value="1"/>
</dbReference>
<dbReference type="Proteomes" id="UP000249547">
    <property type="component" value="Unassembled WGS sequence"/>
</dbReference>
<dbReference type="Pfam" id="PF01381">
    <property type="entry name" value="HTH_3"/>
    <property type="match status" value="1"/>
</dbReference>
<protein>
    <submittedName>
        <fullName evidence="3">Transcriptional regulator with XRE-family HTH domain</fullName>
    </submittedName>
</protein>
<dbReference type="SUPFAM" id="SSF47413">
    <property type="entry name" value="lambda repressor-like DNA-binding domains"/>
    <property type="match status" value="1"/>
</dbReference>
<feature type="coiled-coil region" evidence="1">
    <location>
        <begin position="78"/>
        <end position="112"/>
    </location>
</feature>
<dbReference type="CDD" id="cd00093">
    <property type="entry name" value="HTH_XRE"/>
    <property type="match status" value="1"/>
</dbReference>
<dbReference type="EMBL" id="QLLL01000005">
    <property type="protein sequence ID" value="RAJ03929.1"/>
    <property type="molecule type" value="Genomic_DNA"/>
</dbReference>
<name>A0A327QHB3_9BACT</name>
<sequence>MQFGDKLRLIRLTKNLTQQHVASQLGMSTTGYGNIERNGVKSVAFRTLDNITQVFEITVVNLFEAGTSPANSTQQKVQDSSSNEIATMKQTIDQLKADQAMLLRLLQQQSAELVIIKKLLLVQEKNSNGQNKKKKSSKKRD</sequence>
<comment type="caution">
    <text evidence="3">The sequence shown here is derived from an EMBL/GenBank/DDBJ whole genome shotgun (WGS) entry which is preliminary data.</text>
</comment>
<reference evidence="3 4" key="1">
    <citation type="submission" date="2018-06" db="EMBL/GenBank/DDBJ databases">
        <title>Genomic Encyclopedia of Archaeal and Bacterial Type Strains, Phase II (KMG-II): from individual species to whole genera.</title>
        <authorList>
            <person name="Goeker M."/>
        </authorList>
    </citation>
    <scope>NUCLEOTIDE SEQUENCE [LARGE SCALE GENOMIC DNA]</scope>
    <source>
        <strain evidence="3 4">DSM 23857</strain>
    </source>
</reference>
<evidence type="ECO:0000256" key="1">
    <source>
        <dbReference type="SAM" id="Coils"/>
    </source>
</evidence>
<dbReference type="GO" id="GO:0003677">
    <property type="term" value="F:DNA binding"/>
    <property type="evidence" value="ECO:0007669"/>
    <property type="project" value="InterPro"/>
</dbReference>
<evidence type="ECO:0000313" key="3">
    <source>
        <dbReference type="EMBL" id="RAJ03929.1"/>
    </source>
</evidence>
<feature type="domain" description="HTH cro/C1-type" evidence="2">
    <location>
        <begin position="7"/>
        <end position="62"/>
    </location>
</feature>
<organism evidence="3 4">
    <name type="scientific">Chitinophaga skermanii</name>
    <dbReference type="NCBI Taxonomy" id="331697"/>
    <lineage>
        <taxon>Bacteria</taxon>
        <taxon>Pseudomonadati</taxon>
        <taxon>Bacteroidota</taxon>
        <taxon>Chitinophagia</taxon>
        <taxon>Chitinophagales</taxon>
        <taxon>Chitinophagaceae</taxon>
        <taxon>Chitinophaga</taxon>
    </lineage>
</organism>
<evidence type="ECO:0000313" key="4">
    <source>
        <dbReference type="Proteomes" id="UP000249547"/>
    </source>
</evidence>
<dbReference type="InterPro" id="IPR001387">
    <property type="entry name" value="Cro/C1-type_HTH"/>
</dbReference>
<proteinExistence type="predicted"/>
<evidence type="ECO:0000259" key="2">
    <source>
        <dbReference type="PROSITE" id="PS50943"/>
    </source>
</evidence>
<keyword evidence="4" id="KW-1185">Reference proteome</keyword>
<dbReference type="InterPro" id="IPR010982">
    <property type="entry name" value="Lambda_DNA-bd_dom_sf"/>
</dbReference>
<dbReference type="OrthoDB" id="673334at2"/>